<organism evidence="2 3">
    <name type="scientific">Recurvomyces mirabilis</name>
    <dbReference type="NCBI Taxonomy" id="574656"/>
    <lineage>
        <taxon>Eukaryota</taxon>
        <taxon>Fungi</taxon>
        <taxon>Dikarya</taxon>
        <taxon>Ascomycota</taxon>
        <taxon>Pezizomycotina</taxon>
        <taxon>Dothideomycetes</taxon>
        <taxon>Dothideomycetidae</taxon>
        <taxon>Mycosphaerellales</taxon>
        <taxon>Teratosphaeriaceae</taxon>
        <taxon>Recurvomyces</taxon>
    </lineage>
</organism>
<evidence type="ECO:0000313" key="2">
    <source>
        <dbReference type="EMBL" id="KAK3672871.1"/>
    </source>
</evidence>
<feature type="compositionally biased region" description="Low complexity" evidence="1">
    <location>
        <begin position="260"/>
        <end position="269"/>
    </location>
</feature>
<evidence type="ECO:0000313" key="3">
    <source>
        <dbReference type="Proteomes" id="UP001274830"/>
    </source>
</evidence>
<sequence>MVKQQSPPPAVLYNLVSNSLQLLRWEDLPLPQGRSLNSCRAAFGELQRSLPQHPPFMPNPYGPQTPLSAPPPGMKRPFTLEPAFPGREIRPKPVNPGAFGMTQLPSSEPSTKRKRGRPTKKEAEEKAAKAQAAGGSEPPGPAPLQIATASTMPGRLATPTTSAILPSEMTRPIQAPTTRMPISAMLTPAPHTASSSSSSSGKRRRGRSTRSDPEGRGGMGSAEQQYESPYARATADLQDTPARAAVMRHREDQQTPITYPGPSGSIESGAGAGEGAAGPSGST</sequence>
<name>A0AAE1BYL4_9PEZI</name>
<dbReference type="AlphaFoldDB" id="A0AAE1BYL4"/>
<protein>
    <submittedName>
        <fullName evidence="2">Uncharacterized protein</fullName>
    </submittedName>
</protein>
<feature type="region of interest" description="Disordered" evidence="1">
    <location>
        <begin position="86"/>
        <end position="283"/>
    </location>
</feature>
<reference evidence="2" key="1">
    <citation type="submission" date="2023-07" db="EMBL/GenBank/DDBJ databases">
        <title>Black Yeasts Isolated from many extreme environments.</title>
        <authorList>
            <person name="Coleine C."/>
            <person name="Stajich J.E."/>
            <person name="Selbmann L."/>
        </authorList>
    </citation>
    <scope>NUCLEOTIDE SEQUENCE</scope>
    <source>
        <strain evidence="2">CCFEE 5485</strain>
    </source>
</reference>
<evidence type="ECO:0000256" key="1">
    <source>
        <dbReference type="SAM" id="MobiDB-lite"/>
    </source>
</evidence>
<feature type="region of interest" description="Disordered" evidence="1">
    <location>
        <begin position="50"/>
        <end position="73"/>
    </location>
</feature>
<accession>A0AAE1BYL4</accession>
<feature type="compositionally biased region" description="Pro residues" evidence="1">
    <location>
        <begin position="52"/>
        <end position="73"/>
    </location>
</feature>
<keyword evidence="3" id="KW-1185">Reference proteome</keyword>
<feature type="compositionally biased region" description="Basic and acidic residues" evidence="1">
    <location>
        <begin position="119"/>
        <end position="128"/>
    </location>
</feature>
<feature type="compositionally biased region" description="Gly residues" evidence="1">
    <location>
        <begin position="270"/>
        <end position="283"/>
    </location>
</feature>
<dbReference type="EMBL" id="JAUTXT010000029">
    <property type="protein sequence ID" value="KAK3672871.1"/>
    <property type="molecule type" value="Genomic_DNA"/>
</dbReference>
<gene>
    <name evidence="2" type="ORF">LTR78_007224</name>
</gene>
<comment type="caution">
    <text evidence="2">The sequence shown here is derived from an EMBL/GenBank/DDBJ whole genome shotgun (WGS) entry which is preliminary data.</text>
</comment>
<proteinExistence type="predicted"/>
<dbReference type="Proteomes" id="UP001274830">
    <property type="component" value="Unassembled WGS sequence"/>
</dbReference>